<reference evidence="2" key="1">
    <citation type="submission" date="2020-02" db="EMBL/GenBank/DDBJ databases">
        <authorList>
            <person name="Meier V. D."/>
        </authorList>
    </citation>
    <scope>NUCLEOTIDE SEQUENCE</scope>
    <source>
        <strain evidence="2">AVDCRST_MAG16</strain>
    </source>
</reference>
<feature type="compositionally biased region" description="Low complexity" evidence="1">
    <location>
        <begin position="162"/>
        <end position="172"/>
    </location>
</feature>
<feature type="compositionally biased region" description="Gly residues" evidence="1">
    <location>
        <begin position="1"/>
        <end position="13"/>
    </location>
</feature>
<dbReference type="EMBL" id="CADCUE010000023">
    <property type="protein sequence ID" value="CAA9312911.1"/>
    <property type="molecule type" value="Genomic_DNA"/>
</dbReference>
<feature type="region of interest" description="Disordered" evidence="1">
    <location>
        <begin position="1"/>
        <end position="215"/>
    </location>
</feature>
<organism evidence="2">
    <name type="scientific">uncultured Frankineae bacterium</name>
    <dbReference type="NCBI Taxonomy" id="437475"/>
    <lineage>
        <taxon>Bacteria</taxon>
        <taxon>Bacillati</taxon>
        <taxon>Actinomycetota</taxon>
        <taxon>Actinomycetes</taxon>
        <taxon>Frankiales</taxon>
        <taxon>environmental samples</taxon>
    </lineage>
</organism>
<evidence type="ECO:0000313" key="2">
    <source>
        <dbReference type="EMBL" id="CAA9312911.1"/>
    </source>
</evidence>
<gene>
    <name evidence="2" type="ORF">AVDCRST_MAG16-270</name>
</gene>
<proteinExistence type="predicted"/>
<feature type="compositionally biased region" description="Basic residues" evidence="1">
    <location>
        <begin position="173"/>
        <end position="184"/>
    </location>
</feature>
<name>A0A6J4KSG0_9ACTN</name>
<feature type="non-terminal residue" evidence="2">
    <location>
        <position position="215"/>
    </location>
</feature>
<evidence type="ECO:0000256" key="1">
    <source>
        <dbReference type="SAM" id="MobiDB-lite"/>
    </source>
</evidence>
<feature type="compositionally biased region" description="Basic and acidic residues" evidence="1">
    <location>
        <begin position="32"/>
        <end position="42"/>
    </location>
</feature>
<accession>A0A6J4KSG0</accession>
<protein>
    <submittedName>
        <fullName evidence="2">Uncharacterized protein</fullName>
    </submittedName>
</protein>
<sequence length="215" mass="22837">DGRAAGRGRGGRTGVRQRRRGRPPARRGRAVRPAEPRIELPRAARLAGQPRRQPRPPAPAVPARGDRGLAGARLRQGDRWARGRRRARPRRADARLDGRVRRVLRPHTGAGARGQRTGRPGAAAAGGLDALGHDAGSAGPRLRGLGRRAGHAGGVGGRRGPRPAARPLGAPRTRLRVAGRRRAGGRAGRPALPARSRAARARAGDRRRPRCRGAL</sequence>
<feature type="compositionally biased region" description="Basic and acidic residues" evidence="1">
    <location>
        <begin position="90"/>
        <end position="100"/>
    </location>
</feature>
<feature type="compositionally biased region" description="Basic residues" evidence="1">
    <location>
        <begin position="15"/>
        <end position="30"/>
    </location>
</feature>
<dbReference type="AlphaFoldDB" id="A0A6J4KSG0"/>
<feature type="compositionally biased region" description="Basic residues" evidence="1">
    <location>
        <begin position="197"/>
        <end position="215"/>
    </location>
</feature>
<feature type="non-terminal residue" evidence="2">
    <location>
        <position position="1"/>
    </location>
</feature>
<feature type="compositionally biased region" description="Low complexity" evidence="1">
    <location>
        <begin position="109"/>
        <end position="143"/>
    </location>
</feature>